<evidence type="ECO:0000256" key="1">
    <source>
        <dbReference type="SAM" id="MobiDB-lite"/>
    </source>
</evidence>
<dbReference type="SUPFAM" id="SSF52266">
    <property type="entry name" value="SGNH hydrolase"/>
    <property type="match status" value="1"/>
</dbReference>
<dbReference type="EMBL" id="JACHXY010000002">
    <property type="protein sequence ID" value="MBB3158492.1"/>
    <property type="molecule type" value="Genomic_DNA"/>
</dbReference>
<protein>
    <submittedName>
        <fullName evidence="4">Acyl-CoA thioesterase-1</fullName>
        <ecNumber evidence="4">3.1.1.5</ecNumber>
        <ecNumber evidence="4">3.1.2.-</ecNumber>
    </submittedName>
</protein>
<dbReference type="InterPro" id="IPR051532">
    <property type="entry name" value="Ester_Hydrolysis_Enzymes"/>
</dbReference>
<dbReference type="EC" id="3.1.1.5" evidence="4"/>
<comment type="caution">
    <text evidence="4">The sequence shown here is derived from an EMBL/GenBank/DDBJ whole genome shotgun (WGS) entry which is preliminary data.</text>
</comment>
<evidence type="ECO:0000313" key="5">
    <source>
        <dbReference type="Proteomes" id="UP000543579"/>
    </source>
</evidence>
<dbReference type="CDD" id="cd00229">
    <property type="entry name" value="SGNH_hydrolase"/>
    <property type="match status" value="1"/>
</dbReference>
<dbReference type="InterPro" id="IPR036514">
    <property type="entry name" value="SGNH_hydro_sf"/>
</dbReference>
<dbReference type="Gene3D" id="3.40.50.1110">
    <property type="entry name" value="SGNH hydrolase"/>
    <property type="match status" value="1"/>
</dbReference>
<dbReference type="EC" id="3.1.2.-" evidence="4"/>
<dbReference type="RefSeq" id="WP_183419912.1">
    <property type="nucleotide sequence ID" value="NZ_JACHXY010000002.1"/>
</dbReference>
<evidence type="ECO:0000313" key="4">
    <source>
        <dbReference type="EMBL" id="MBB3158492.1"/>
    </source>
</evidence>
<dbReference type="PANTHER" id="PTHR30383:SF5">
    <property type="entry name" value="SGNH HYDROLASE-TYPE ESTERASE DOMAIN-CONTAINING PROTEIN"/>
    <property type="match status" value="1"/>
</dbReference>
<dbReference type="PANTHER" id="PTHR30383">
    <property type="entry name" value="THIOESTERASE 1/PROTEASE 1/LYSOPHOSPHOLIPASE L1"/>
    <property type="match status" value="1"/>
</dbReference>
<dbReference type="PROSITE" id="PS51257">
    <property type="entry name" value="PROKAR_LIPOPROTEIN"/>
    <property type="match status" value="1"/>
</dbReference>
<gene>
    <name evidence="4" type="ORF">FHS07_002188</name>
</gene>
<evidence type="ECO:0000259" key="3">
    <source>
        <dbReference type="Pfam" id="PF13472"/>
    </source>
</evidence>
<dbReference type="Proteomes" id="UP000543579">
    <property type="component" value="Unassembled WGS sequence"/>
</dbReference>
<feature type="region of interest" description="Disordered" evidence="1">
    <location>
        <begin position="42"/>
        <end position="69"/>
    </location>
</feature>
<feature type="compositionally biased region" description="Pro residues" evidence="1">
    <location>
        <begin position="50"/>
        <end position="59"/>
    </location>
</feature>
<evidence type="ECO:0000256" key="2">
    <source>
        <dbReference type="SAM" id="SignalP"/>
    </source>
</evidence>
<dbReference type="InterPro" id="IPR013830">
    <property type="entry name" value="SGNH_hydro"/>
</dbReference>
<sequence>MISGRRARAVSLTALSATVLVLLAGCAAEPVTAPTASPPFVPAQLAATPSPAPPSPSPAPSSSAEPSERVVTLGDSVMSGFGLSAREAWPRLLAQRTHVSLVNLACPGMGFVVAGDCGTPYAGLVPAVAALQPDLVIVESSSNDLWQDADEIRFETADTVERLHEAAPDALIVGLSTIWNDDPDVPDDIAVTSDALRDAVQAVGGTYIDVGQPLVGHPEWLQSDDVHPTAGGQRAVEHAVASALQETAVLP</sequence>
<keyword evidence="4" id="KW-0378">Hydrolase</keyword>
<dbReference type="GO" id="GO:0004622">
    <property type="term" value="F:phosphatidylcholine lysophospholipase activity"/>
    <property type="evidence" value="ECO:0007669"/>
    <property type="project" value="UniProtKB-EC"/>
</dbReference>
<organism evidence="4 5">
    <name type="scientific">Microbacterium proteolyticum</name>
    <dbReference type="NCBI Taxonomy" id="1572644"/>
    <lineage>
        <taxon>Bacteria</taxon>
        <taxon>Bacillati</taxon>
        <taxon>Actinomycetota</taxon>
        <taxon>Actinomycetes</taxon>
        <taxon>Micrococcales</taxon>
        <taxon>Microbacteriaceae</taxon>
        <taxon>Microbacterium</taxon>
    </lineage>
</organism>
<keyword evidence="2" id="KW-0732">Signal</keyword>
<accession>A0A7W5CIU4</accession>
<feature type="signal peptide" evidence="2">
    <location>
        <begin position="1"/>
        <end position="27"/>
    </location>
</feature>
<feature type="domain" description="SGNH hydrolase-type esterase" evidence="3">
    <location>
        <begin position="73"/>
        <end position="235"/>
    </location>
</feature>
<dbReference type="AlphaFoldDB" id="A0A7W5CIU4"/>
<dbReference type="Pfam" id="PF13472">
    <property type="entry name" value="Lipase_GDSL_2"/>
    <property type="match status" value="1"/>
</dbReference>
<reference evidence="4 5" key="1">
    <citation type="submission" date="2020-08" db="EMBL/GenBank/DDBJ databases">
        <title>Genomic Encyclopedia of Type Strains, Phase III (KMG-III): the genomes of soil and plant-associated and newly described type strains.</title>
        <authorList>
            <person name="Whitman W."/>
        </authorList>
    </citation>
    <scope>NUCLEOTIDE SEQUENCE [LARGE SCALE GENOMIC DNA]</scope>
    <source>
        <strain evidence="4 5">CECT 8356</strain>
    </source>
</reference>
<feature type="chain" id="PRO_5031440250" evidence="2">
    <location>
        <begin position="28"/>
        <end position="251"/>
    </location>
</feature>
<name>A0A7W5CIU4_9MICO</name>
<proteinExistence type="predicted"/>